<proteinExistence type="predicted"/>
<keyword evidence="2" id="KW-1185">Reference proteome</keyword>
<organism evidence="1 2">
    <name type="scientific">Rangifer tarandus platyrhynchus</name>
    <name type="common">Svalbard reindeer</name>
    <dbReference type="NCBI Taxonomy" id="3082113"/>
    <lineage>
        <taxon>Eukaryota</taxon>
        <taxon>Metazoa</taxon>
        <taxon>Chordata</taxon>
        <taxon>Craniata</taxon>
        <taxon>Vertebrata</taxon>
        <taxon>Euteleostomi</taxon>
        <taxon>Mammalia</taxon>
        <taxon>Eutheria</taxon>
        <taxon>Laurasiatheria</taxon>
        <taxon>Artiodactyla</taxon>
        <taxon>Ruminantia</taxon>
        <taxon>Pecora</taxon>
        <taxon>Cervidae</taxon>
        <taxon>Odocoileinae</taxon>
        <taxon>Rangifer</taxon>
    </lineage>
</organism>
<sequence>MNKELPGLGGASCLTQDSAGAVPSSQLCHPPAAAPPSPGAPHLAAFPLLLGPAYSLIHLAQVLSHAVYSEVFWGCSKKGVTPRAAPLVREASRNVAFETGGCPGVGYLGEAYYRVGLLSWHGRLDG</sequence>
<gene>
    <name evidence="1" type="ORF">MRATA1EN1_LOCUS12622</name>
</gene>
<dbReference type="Proteomes" id="UP001176941">
    <property type="component" value="Chromosome 21"/>
</dbReference>
<reference evidence="1" key="1">
    <citation type="submission" date="2023-04" db="EMBL/GenBank/DDBJ databases">
        <authorList>
            <consortium name="ELIXIR-Norway"/>
        </authorList>
    </citation>
    <scope>NUCLEOTIDE SEQUENCE [LARGE SCALE GENOMIC DNA]</scope>
</reference>
<evidence type="ECO:0000313" key="1">
    <source>
        <dbReference type="EMBL" id="CAI9163660.1"/>
    </source>
</evidence>
<protein>
    <submittedName>
        <fullName evidence="1">Uncharacterized protein</fullName>
    </submittedName>
</protein>
<dbReference type="EMBL" id="OX459957">
    <property type="protein sequence ID" value="CAI9163660.1"/>
    <property type="molecule type" value="Genomic_DNA"/>
</dbReference>
<name>A0ABN8YPZ3_RANTA</name>
<evidence type="ECO:0000313" key="2">
    <source>
        <dbReference type="Proteomes" id="UP001176941"/>
    </source>
</evidence>
<accession>A0ABN8YPZ3</accession>